<feature type="transmembrane region" description="Helical" evidence="1">
    <location>
        <begin position="177"/>
        <end position="197"/>
    </location>
</feature>
<keyword evidence="1" id="KW-0812">Transmembrane</keyword>
<sequence length="553" mass="64361">MLEYCILRCTYNKSVITYELGHSVDDLQQFVSNALEKIDLNEETKLYVRQIIEILLDYKDEVQQKEYLSQLHPHIQKIIYEFDENQLDTCCVDLLKMIDISAKQLLVNTKCQKKNWLQWGFLLLYQSIITFIDLLFTLSKVIQFFSLINYQLVDLDANILFISQNIYKGAEFLTTSWSIYIVGFTVCVIMLFTNPYINKSKFEQIIDKCCKQKHSLNVFSLNNFIKKSFYFLFQFILQFCSIIVSQYSSTSDLSSVLFNLLSFYAISDAVYIQSYCLFVFQVFKNLKNGFASFFISIIITVPFVSSFLSHFFSNLFFPYEFISNYFGAFGKCATFQDILEQKKKWTVNVFNLLVHVCLTALLAIYGRVEWIISAICIICELILIFVPFIGKLQQNEIVKFINQLHGLTRIQPSLSNGQIITDHQSVCKGVKYAAVPYIGCFSSMFKSPIIAIKQTNQLIWISEIIRANMIIWFVMDSKRRIISGIILGIACCHIVFEENLDYFSLTQRTHTNCYKTIKHKKKSKTANRIQDPDDDEIDVDEIQLEGENIFQEV</sequence>
<dbReference type="EMBL" id="CAXDID020000003">
    <property type="protein sequence ID" value="CAL5971612.1"/>
    <property type="molecule type" value="Genomic_DNA"/>
</dbReference>
<feature type="transmembrane region" description="Helical" evidence="1">
    <location>
        <begin position="122"/>
        <end position="145"/>
    </location>
</feature>
<organism evidence="2">
    <name type="scientific">Hexamita inflata</name>
    <dbReference type="NCBI Taxonomy" id="28002"/>
    <lineage>
        <taxon>Eukaryota</taxon>
        <taxon>Metamonada</taxon>
        <taxon>Diplomonadida</taxon>
        <taxon>Hexamitidae</taxon>
        <taxon>Hexamitinae</taxon>
        <taxon>Hexamita</taxon>
    </lineage>
</organism>
<feature type="transmembrane region" description="Helical" evidence="1">
    <location>
        <begin position="261"/>
        <end position="283"/>
    </location>
</feature>
<evidence type="ECO:0000313" key="3">
    <source>
        <dbReference type="EMBL" id="CAL5971612.1"/>
    </source>
</evidence>
<name>A0AA86U0J9_9EUKA</name>
<evidence type="ECO:0000313" key="4">
    <source>
        <dbReference type="Proteomes" id="UP001642409"/>
    </source>
</evidence>
<gene>
    <name evidence="2" type="ORF">HINF_LOCUS14583</name>
    <name evidence="3" type="ORF">HINF_LOCUS1492</name>
</gene>
<feature type="transmembrane region" description="Helical" evidence="1">
    <location>
        <begin position="370"/>
        <end position="390"/>
    </location>
</feature>
<evidence type="ECO:0000256" key="1">
    <source>
        <dbReference type="SAM" id="Phobius"/>
    </source>
</evidence>
<proteinExistence type="predicted"/>
<keyword evidence="1" id="KW-0472">Membrane</keyword>
<feature type="transmembrane region" description="Helical" evidence="1">
    <location>
        <begin position="315"/>
        <end position="333"/>
    </location>
</feature>
<reference evidence="3 4" key="2">
    <citation type="submission" date="2024-07" db="EMBL/GenBank/DDBJ databases">
        <authorList>
            <person name="Akdeniz Z."/>
        </authorList>
    </citation>
    <scope>NUCLEOTIDE SEQUENCE [LARGE SCALE GENOMIC DNA]</scope>
</reference>
<dbReference type="EMBL" id="CATOUU010000380">
    <property type="protein sequence ID" value="CAI9926938.1"/>
    <property type="molecule type" value="Genomic_DNA"/>
</dbReference>
<accession>A0AA86U0J9</accession>
<comment type="caution">
    <text evidence="2">The sequence shown here is derived from an EMBL/GenBank/DDBJ whole genome shotgun (WGS) entry which is preliminary data.</text>
</comment>
<feature type="transmembrane region" description="Helical" evidence="1">
    <location>
        <begin position="229"/>
        <end position="249"/>
    </location>
</feature>
<dbReference type="AlphaFoldDB" id="A0AA86U0J9"/>
<reference evidence="2" key="1">
    <citation type="submission" date="2023-06" db="EMBL/GenBank/DDBJ databases">
        <authorList>
            <person name="Kurt Z."/>
        </authorList>
    </citation>
    <scope>NUCLEOTIDE SEQUENCE</scope>
</reference>
<feature type="transmembrane region" description="Helical" evidence="1">
    <location>
        <begin position="290"/>
        <end position="309"/>
    </location>
</feature>
<feature type="transmembrane region" description="Helical" evidence="1">
    <location>
        <begin position="345"/>
        <end position="364"/>
    </location>
</feature>
<dbReference type="Proteomes" id="UP001642409">
    <property type="component" value="Unassembled WGS sequence"/>
</dbReference>
<evidence type="ECO:0000313" key="2">
    <source>
        <dbReference type="EMBL" id="CAI9926938.1"/>
    </source>
</evidence>
<keyword evidence="1" id="KW-1133">Transmembrane helix</keyword>
<protein>
    <submittedName>
        <fullName evidence="3">Hypothetical_protein</fullName>
    </submittedName>
</protein>
<keyword evidence="4" id="KW-1185">Reference proteome</keyword>